<evidence type="ECO:0000256" key="2">
    <source>
        <dbReference type="ARBA" id="ARBA00022630"/>
    </source>
</evidence>
<dbReference type="PANTHER" id="PTHR42685">
    <property type="entry name" value="GERANYLGERANYL DIPHOSPHATE REDUCTASE"/>
    <property type="match status" value="1"/>
</dbReference>
<evidence type="ECO:0000256" key="6">
    <source>
        <dbReference type="ARBA" id="ARBA00023209"/>
    </source>
</evidence>
<dbReference type="GO" id="GO:0008654">
    <property type="term" value="P:phospholipid biosynthetic process"/>
    <property type="evidence" value="ECO:0007669"/>
    <property type="project" value="UniProtKB-KW"/>
</dbReference>
<name>A0A1H5SWC9_9EURY</name>
<keyword evidence="7" id="KW-1208">Phospholipid metabolism</keyword>
<dbReference type="InterPro" id="IPR050407">
    <property type="entry name" value="Geranylgeranyl_reductase"/>
</dbReference>
<gene>
    <name evidence="9" type="ORF">DV707_07230</name>
    <name evidence="10" type="ORF">SAMN04488133_0098</name>
</gene>
<sequence length="411" mass="45384">MSENYDVVIAGAGPAGAQCARDLAQREYDVLVLEAEPEDGFPKQSNKSTAGTFASMTGAFGIPDGVVMNYTDEVVLESPNEHFVQHQPGAVLEFADFKRWLVAEGREHGAEYRFGARVNNPITEDGEVVGVQYAGDEEVYADIVVDATGPAAPLAKKLDVCGLERKHQAVGIEWEMEGVDVDHPEYADLTDAMMLRLDHEYAPGGYSWIFHTGGDTAKVGLCYIQNESYQQYGDTSKSIDDHLQHWLETDPRFADARRIADKQQHRGSAHIQMPDGFSTDNFMAIGDAVPTIDPLWGEGIHKCMESARAAAITADRCLMGSQADTSAEAMTIYDDLWRARVAPDMRTRLTMTQLLYLAPNDRYDRLMNDLNAMGAETLTDANDGSIRSLSKLVHVEDVPLLARFAKQRLTE</sequence>
<dbReference type="OrthoDB" id="6062at2157"/>
<accession>A0A1H5SWC9</accession>
<dbReference type="GeneID" id="39857869"/>
<evidence type="ECO:0000256" key="5">
    <source>
        <dbReference type="ARBA" id="ARBA00023098"/>
    </source>
</evidence>
<keyword evidence="2" id="KW-0285">Flavoprotein</keyword>
<dbReference type="SUPFAM" id="SSF51905">
    <property type="entry name" value="FAD/NAD(P)-binding domain"/>
    <property type="match status" value="1"/>
</dbReference>
<evidence type="ECO:0000259" key="8">
    <source>
        <dbReference type="Pfam" id="PF22578"/>
    </source>
</evidence>
<dbReference type="InterPro" id="IPR036188">
    <property type="entry name" value="FAD/NAD-bd_sf"/>
</dbReference>
<dbReference type="Proteomes" id="UP000236740">
    <property type="component" value="Unassembled WGS sequence"/>
</dbReference>
<dbReference type="NCBIfam" id="NF041385">
    <property type="entry name" value="Dggglyphlred_Halo"/>
    <property type="match status" value="1"/>
</dbReference>
<keyword evidence="11" id="KW-1185">Reference proteome</keyword>
<organism evidence="10 11">
    <name type="scientific">Halobellus limi</name>
    <dbReference type="NCBI Taxonomy" id="699433"/>
    <lineage>
        <taxon>Archaea</taxon>
        <taxon>Methanobacteriati</taxon>
        <taxon>Methanobacteriota</taxon>
        <taxon>Stenosarchaea group</taxon>
        <taxon>Halobacteria</taxon>
        <taxon>Halobacteriales</taxon>
        <taxon>Haloferacaceae</taxon>
        <taxon>Halobellus</taxon>
    </lineage>
</organism>
<dbReference type="AlphaFoldDB" id="A0A1H5SWC9"/>
<keyword evidence="3" id="KW-0274">FAD</keyword>
<keyword evidence="4" id="KW-0560">Oxidoreductase</keyword>
<dbReference type="PANTHER" id="PTHR42685:SF18">
    <property type="entry name" value="DIGERANYLGERANYLGLYCEROPHOSPHOLIPID REDUCTASE"/>
    <property type="match status" value="1"/>
</dbReference>
<dbReference type="Proteomes" id="UP000296733">
    <property type="component" value="Chromosome"/>
</dbReference>
<dbReference type="RefSeq" id="WP_103989926.1">
    <property type="nucleotide sequence ID" value="NZ_CP031311.1"/>
</dbReference>
<evidence type="ECO:0000313" key="12">
    <source>
        <dbReference type="Proteomes" id="UP000296733"/>
    </source>
</evidence>
<dbReference type="InterPro" id="IPR054715">
    <property type="entry name" value="GGR_cat"/>
</dbReference>
<dbReference type="Gene3D" id="3.50.50.60">
    <property type="entry name" value="FAD/NAD(P)-binding domain"/>
    <property type="match status" value="1"/>
</dbReference>
<evidence type="ECO:0000256" key="3">
    <source>
        <dbReference type="ARBA" id="ARBA00022827"/>
    </source>
</evidence>
<keyword evidence="1" id="KW-0444">Lipid biosynthesis</keyword>
<dbReference type="EMBL" id="CP031311">
    <property type="protein sequence ID" value="QCC47472.1"/>
    <property type="molecule type" value="Genomic_DNA"/>
</dbReference>
<evidence type="ECO:0000313" key="10">
    <source>
        <dbReference type="EMBL" id="SEF54840.1"/>
    </source>
</evidence>
<evidence type="ECO:0000313" key="11">
    <source>
        <dbReference type="Proteomes" id="UP000236740"/>
    </source>
</evidence>
<dbReference type="KEGG" id="hlm:DV707_07230"/>
<dbReference type="EMBL" id="FNVN01000001">
    <property type="protein sequence ID" value="SEF54840.1"/>
    <property type="molecule type" value="Genomic_DNA"/>
</dbReference>
<evidence type="ECO:0000256" key="1">
    <source>
        <dbReference type="ARBA" id="ARBA00022516"/>
    </source>
</evidence>
<dbReference type="GO" id="GO:0016491">
    <property type="term" value="F:oxidoreductase activity"/>
    <property type="evidence" value="ECO:0007669"/>
    <property type="project" value="UniProtKB-KW"/>
</dbReference>
<dbReference type="Pfam" id="PF05834">
    <property type="entry name" value="Lycopene_cycl"/>
    <property type="match status" value="1"/>
</dbReference>
<reference evidence="9 12" key="2">
    <citation type="journal article" date="2019" name="Nat. Commun.">
        <title>A new type of DNA phosphorothioation-based antiviral system in archaea.</title>
        <authorList>
            <person name="Xiong L."/>
            <person name="Liu S."/>
            <person name="Chen S."/>
            <person name="Xiao Y."/>
            <person name="Zhu B."/>
            <person name="Gao Y."/>
            <person name="Zhang Y."/>
            <person name="Chen B."/>
            <person name="Luo J."/>
            <person name="Deng Z."/>
            <person name="Chen X."/>
            <person name="Wang L."/>
            <person name="Chen S."/>
        </authorList>
    </citation>
    <scope>NUCLEOTIDE SEQUENCE [LARGE SCALE GENOMIC DNA]</scope>
    <source>
        <strain evidence="9 12">CGMCC 1.10331</strain>
    </source>
</reference>
<dbReference type="InterPro" id="IPR054884">
    <property type="entry name" value="Dggglyphlred_Halo"/>
</dbReference>
<protein>
    <submittedName>
        <fullName evidence="10">Digeranylgeranylglycerophospholipid reductase</fullName>
    </submittedName>
    <submittedName>
        <fullName evidence="9">NAD(P)/FAD-dependent oxidoreductase</fullName>
    </submittedName>
</protein>
<reference evidence="10 11" key="1">
    <citation type="submission" date="2016-10" db="EMBL/GenBank/DDBJ databases">
        <authorList>
            <person name="de Groot N.N."/>
        </authorList>
    </citation>
    <scope>NUCLEOTIDE SEQUENCE [LARGE SCALE GENOMIC DNA]</scope>
    <source>
        <strain evidence="10 11">CGMCC 1.10331</strain>
    </source>
</reference>
<keyword evidence="5" id="KW-0443">Lipid metabolism</keyword>
<keyword evidence="6" id="KW-0594">Phospholipid biosynthesis</keyword>
<feature type="domain" description="Digeranylgeranylglycerophospholipid reductase catalytic" evidence="8">
    <location>
        <begin position="191"/>
        <end position="245"/>
    </location>
</feature>
<proteinExistence type="predicted"/>
<evidence type="ECO:0000256" key="7">
    <source>
        <dbReference type="ARBA" id="ARBA00023264"/>
    </source>
</evidence>
<dbReference type="Pfam" id="PF22578">
    <property type="entry name" value="GGR_cat"/>
    <property type="match status" value="1"/>
</dbReference>
<evidence type="ECO:0000313" key="9">
    <source>
        <dbReference type="EMBL" id="QCC47472.1"/>
    </source>
</evidence>
<evidence type="ECO:0000256" key="4">
    <source>
        <dbReference type="ARBA" id="ARBA00023002"/>
    </source>
</evidence>